<keyword evidence="4" id="KW-1133">Transmembrane helix</keyword>
<evidence type="ECO:0008006" key="7">
    <source>
        <dbReference type="Google" id="ProtNLM"/>
    </source>
</evidence>
<keyword evidence="6" id="KW-1185">Reference proteome</keyword>
<gene>
    <name evidence="5" type="ORF">PEVE_00016660</name>
</gene>
<keyword evidence="4" id="KW-0812">Transmembrane</keyword>
<keyword evidence="3" id="KW-0808">Transferase</keyword>
<dbReference type="EMBL" id="CALNXI010000231">
    <property type="protein sequence ID" value="CAH3022741.1"/>
    <property type="molecule type" value="Genomic_DNA"/>
</dbReference>
<proteinExistence type="inferred from homology"/>
<dbReference type="Gene3D" id="3.40.50.2000">
    <property type="entry name" value="Glycogen Phosphorylase B"/>
    <property type="match status" value="4"/>
</dbReference>
<dbReference type="Pfam" id="PF00201">
    <property type="entry name" value="UDPGT"/>
    <property type="match status" value="2"/>
</dbReference>
<evidence type="ECO:0000256" key="3">
    <source>
        <dbReference type="ARBA" id="ARBA00022679"/>
    </source>
</evidence>
<evidence type="ECO:0000256" key="2">
    <source>
        <dbReference type="ARBA" id="ARBA00022676"/>
    </source>
</evidence>
<evidence type="ECO:0000313" key="6">
    <source>
        <dbReference type="Proteomes" id="UP001159427"/>
    </source>
</evidence>
<evidence type="ECO:0000313" key="5">
    <source>
        <dbReference type="EMBL" id="CAH3022741.1"/>
    </source>
</evidence>
<evidence type="ECO:0000256" key="1">
    <source>
        <dbReference type="ARBA" id="ARBA00009995"/>
    </source>
</evidence>
<feature type="transmembrane region" description="Helical" evidence="4">
    <location>
        <begin position="950"/>
        <end position="973"/>
    </location>
</feature>
<comment type="similarity">
    <text evidence="1">Belongs to the UDP-glycosyltransferase family.</text>
</comment>
<name>A0ABN8LZY2_9CNID</name>
<dbReference type="SUPFAM" id="SSF53756">
    <property type="entry name" value="UDP-Glycosyltransferase/glycogen phosphorylase"/>
    <property type="match status" value="2"/>
</dbReference>
<comment type="caution">
    <text evidence="5">The sequence shown here is derived from an EMBL/GenBank/DDBJ whole genome shotgun (WGS) entry which is preliminary data.</text>
</comment>
<sequence>MFPMFGRSHYMILNKLAQELSDRGHEVILFMGTTAKYATNNPHVRFFNNSKTFSTITSGKQNTPLSARQQFNILFTTQSSYCDEMLSDVGLMKETNDADLVVGELWYLCSALVADKLSVPQVLISAAPFSTPSSLAVGMPAPPAYIPQISNNDNRMSNIIDRARNVLQWISLYWYYLQDFCPLYGNIKAKYNITPNKSIHETLGRADLIIGQVPFGLEHPRPVHPNTRVVGPFLPSPAKPLPKELEEFIGKDGDQDVILVSFGSILGEIAELNEPLLQRMADAFSKLPQKVIWKMKLEGMFINTPRNILIQARKSNYNGGCSRFLTAKSSEGWEQIPGSFCSAAPPLNPLANGRNIVGQQLPTLSDLFQHCSGHARSLRMVYKDLCVVSFPRCIALLGVVASVCTPLPTLTQQLPTLLAQKCWELLRPFARSLRKYVGYNNSTNYVLGYLQLPIARLALLSDFFAASLRFRLYPPLRSLPIMAALGTVLLLSLVSACFAAKFVMFPMFGRSHYMILNKLAQELSDRGHEVILFMGTTAKYATNNPHVRFFNDSKTFSTITSGKQNTPLSARQQFNILFTTQSSYCDEMLSDVELMKETNDADLVVGELWYLCSALVADKLSVPQVLISAAPLSTPSSFAVGMPAPPAYIPQISNNDNRMSNIIDRARNVLQWISLYWYYLQDFCPLYGNIKAKYNITPNKSIHETLGRADLIIGQVPFGLEHPRPVHPNTRVVGPFLPSPAKPLPKELEEFIGKDGDQDVILVSFGSILGEIAELNEPLLQRMADAFSKLPQKVIWKMKLEGKLHVSVSDNVKLMSWLPQNDILGHPRTRLFIGHAGINGILESTYHGVPMILAPFFGDQFYNANTMKQLGLAEVVNLWSMSSEEFVSLIQKVLSDPSYRKMAKGISNSVKLLPRPPVKEAADWVEYTLAQGGLPFLRARGLDLPFYQLYLLDILLLAFLVLFLTVFALRFLLKAAINLLLAPATKEKAS</sequence>
<dbReference type="InterPro" id="IPR002213">
    <property type="entry name" value="UDP_glucos_trans"/>
</dbReference>
<dbReference type="CDD" id="cd03784">
    <property type="entry name" value="GT1_Gtf-like"/>
    <property type="match status" value="2"/>
</dbReference>
<keyword evidence="2" id="KW-0328">Glycosyltransferase</keyword>
<dbReference type="Proteomes" id="UP001159427">
    <property type="component" value="Unassembled WGS sequence"/>
</dbReference>
<dbReference type="PANTHER" id="PTHR48043">
    <property type="entry name" value="EG:EG0003.4 PROTEIN-RELATED"/>
    <property type="match status" value="1"/>
</dbReference>
<protein>
    <recommendedName>
        <fullName evidence="7">UDP-glycosyltransferase</fullName>
    </recommendedName>
</protein>
<keyword evidence="4" id="KW-0472">Membrane</keyword>
<accession>A0ABN8LZY2</accession>
<evidence type="ECO:0000256" key="4">
    <source>
        <dbReference type="SAM" id="Phobius"/>
    </source>
</evidence>
<dbReference type="PANTHER" id="PTHR48043:SF145">
    <property type="entry name" value="FI06409P-RELATED"/>
    <property type="match status" value="1"/>
</dbReference>
<reference evidence="5 6" key="1">
    <citation type="submission" date="2022-05" db="EMBL/GenBank/DDBJ databases">
        <authorList>
            <consortium name="Genoscope - CEA"/>
            <person name="William W."/>
        </authorList>
    </citation>
    <scope>NUCLEOTIDE SEQUENCE [LARGE SCALE GENOMIC DNA]</scope>
</reference>
<dbReference type="InterPro" id="IPR050271">
    <property type="entry name" value="UDP-glycosyltransferase"/>
</dbReference>
<organism evidence="5 6">
    <name type="scientific">Porites evermanni</name>
    <dbReference type="NCBI Taxonomy" id="104178"/>
    <lineage>
        <taxon>Eukaryota</taxon>
        <taxon>Metazoa</taxon>
        <taxon>Cnidaria</taxon>
        <taxon>Anthozoa</taxon>
        <taxon>Hexacorallia</taxon>
        <taxon>Scleractinia</taxon>
        <taxon>Fungiina</taxon>
        <taxon>Poritidae</taxon>
        <taxon>Porites</taxon>
    </lineage>
</organism>